<name>A0A1F6UZI5_9PROT</name>
<evidence type="ECO:0000256" key="1">
    <source>
        <dbReference type="ARBA" id="ARBA00022490"/>
    </source>
</evidence>
<dbReference type="GO" id="GO:0005829">
    <property type="term" value="C:cytosol"/>
    <property type="evidence" value="ECO:0007669"/>
    <property type="project" value="TreeGrafter"/>
</dbReference>
<proteinExistence type="inferred from homology"/>
<dbReference type="InterPro" id="IPR035956">
    <property type="entry name" value="RimP_N_sf"/>
</dbReference>
<dbReference type="EMBL" id="MFSP01000168">
    <property type="protein sequence ID" value="OGI62857.1"/>
    <property type="molecule type" value="Genomic_DNA"/>
</dbReference>
<dbReference type="SUPFAM" id="SSF75420">
    <property type="entry name" value="YhbC-like, N-terminal domain"/>
    <property type="match status" value="1"/>
</dbReference>
<comment type="subcellular location">
    <subcellularLocation>
        <location evidence="3">Cytoplasm</location>
    </subcellularLocation>
</comment>
<dbReference type="Gene3D" id="3.30.300.70">
    <property type="entry name" value="RimP-like superfamily, N-terminal"/>
    <property type="match status" value="1"/>
</dbReference>
<comment type="similarity">
    <text evidence="3">Belongs to the RimP family.</text>
</comment>
<feature type="domain" description="Ribosome maturation factor RimP C-terminal" evidence="5">
    <location>
        <begin position="86"/>
        <end position="150"/>
    </location>
</feature>
<evidence type="ECO:0000313" key="6">
    <source>
        <dbReference type="EMBL" id="OGI62857.1"/>
    </source>
</evidence>
<dbReference type="NCBIfam" id="NF000927">
    <property type="entry name" value="PRK00092.1-1"/>
    <property type="match status" value="1"/>
</dbReference>
<dbReference type="Pfam" id="PF02576">
    <property type="entry name" value="RimP_N"/>
    <property type="match status" value="1"/>
</dbReference>
<dbReference type="InterPro" id="IPR003728">
    <property type="entry name" value="Ribosome_maturation_RimP"/>
</dbReference>
<evidence type="ECO:0000256" key="3">
    <source>
        <dbReference type="HAMAP-Rule" id="MF_01077"/>
    </source>
</evidence>
<dbReference type="PANTHER" id="PTHR33867">
    <property type="entry name" value="RIBOSOME MATURATION FACTOR RIMP"/>
    <property type="match status" value="1"/>
</dbReference>
<evidence type="ECO:0000259" key="4">
    <source>
        <dbReference type="Pfam" id="PF02576"/>
    </source>
</evidence>
<comment type="caution">
    <text evidence="6">The sequence shown here is derived from an EMBL/GenBank/DDBJ whole genome shotgun (WGS) entry which is preliminary data.</text>
</comment>
<dbReference type="CDD" id="cd01734">
    <property type="entry name" value="YlxS_C"/>
    <property type="match status" value="1"/>
</dbReference>
<dbReference type="Proteomes" id="UP000179076">
    <property type="component" value="Unassembled WGS sequence"/>
</dbReference>
<dbReference type="Gene3D" id="2.30.30.180">
    <property type="entry name" value="Ribosome maturation factor RimP, C-terminal domain"/>
    <property type="match status" value="1"/>
</dbReference>
<dbReference type="GO" id="GO:0006412">
    <property type="term" value="P:translation"/>
    <property type="evidence" value="ECO:0007669"/>
    <property type="project" value="TreeGrafter"/>
</dbReference>
<organism evidence="6 7">
    <name type="scientific">Candidatus Muproteobacteria bacterium RBG_16_60_9</name>
    <dbReference type="NCBI Taxonomy" id="1817755"/>
    <lineage>
        <taxon>Bacteria</taxon>
        <taxon>Pseudomonadati</taxon>
        <taxon>Pseudomonadota</taxon>
        <taxon>Candidatus Muproteobacteria</taxon>
    </lineage>
</organism>
<dbReference type="PANTHER" id="PTHR33867:SF1">
    <property type="entry name" value="RIBOSOME MATURATION FACTOR RIMP"/>
    <property type="match status" value="1"/>
</dbReference>
<keyword evidence="2 3" id="KW-0690">Ribosome biogenesis</keyword>
<dbReference type="AlphaFoldDB" id="A0A1F6UZI5"/>
<accession>A0A1F6UZI5</accession>
<gene>
    <name evidence="3" type="primary">rimP</name>
    <name evidence="6" type="ORF">A2W18_07070</name>
</gene>
<evidence type="ECO:0000259" key="5">
    <source>
        <dbReference type="Pfam" id="PF17384"/>
    </source>
</evidence>
<keyword evidence="1 3" id="KW-0963">Cytoplasm</keyword>
<dbReference type="InterPro" id="IPR028998">
    <property type="entry name" value="RimP_C"/>
</dbReference>
<dbReference type="Pfam" id="PF17384">
    <property type="entry name" value="DUF150_C"/>
    <property type="match status" value="1"/>
</dbReference>
<dbReference type="GO" id="GO:0000028">
    <property type="term" value="P:ribosomal small subunit assembly"/>
    <property type="evidence" value="ECO:0007669"/>
    <property type="project" value="TreeGrafter"/>
</dbReference>
<sequence length="151" mass="16289">MGSVASTLRTQLASGVAALGFELVDAELSGGRHRRTLRVYIDGPQGITVDNCAAVSRQLSAILDVEDPIPGGYTLEVSSPGLDRPLVTPADFRRYQGAVIKVRLLNALDGRRNFTGRLLDTTSDAVVMEVDDERFNLPLTAIERARLVPAI</sequence>
<dbReference type="InterPro" id="IPR036847">
    <property type="entry name" value="RimP_C_sf"/>
</dbReference>
<dbReference type="InterPro" id="IPR028989">
    <property type="entry name" value="RimP_N"/>
</dbReference>
<comment type="function">
    <text evidence="3">Required for maturation of 30S ribosomal subunits.</text>
</comment>
<dbReference type="HAMAP" id="MF_01077">
    <property type="entry name" value="RimP"/>
    <property type="match status" value="1"/>
</dbReference>
<evidence type="ECO:0000256" key="2">
    <source>
        <dbReference type="ARBA" id="ARBA00022517"/>
    </source>
</evidence>
<dbReference type="SUPFAM" id="SSF74942">
    <property type="entry name" value="YhbC-like, C-terminal domain"/>
    <property type="match status" value="1"/>
</dbReference>
<feature type="domain" description="Ribosome maturation factor RimP N-terminal" evidence="4">
    <location>
        <begin position="16"/>
        <end position="83"/>
    </location>
</feature>
<evidence type="ECO:0000313" key="7">
    <source>
        <dbReference type="Proteomes" id="UP000179076"/>
    </source>
</evidence>
<reference evidence="6 7" key="1">
    <citation type="journal article" date="2016" name="Nat. Commun.">
        <title>Thousands of microbial genomes shed light on interconnected biogeochemical processes in an aquifer system.</title>
        <authorList>
            <person name="Anantharaman K."/>
            <person name="Brown C.T."/>
            <person name="Hug L.A."/>
            <person name="Sharon I."/>
            <person name="Castelle C.J."/>
            <person name="Probst A.J."/>
            <person name="Thomas B.C."/>
            <person name="Singh A."/>
            <person name="Wilkins M.J."/>
            <person name="Karaoz U."/>
            <person name="Brodie E.L."/>
            <person name="Williams K.H."/>
            <person name="Hubbard S.S."/>
            <person name="Banfield J.F."/>
        </authorList>
    </citation>
    <scope>NUCLEOTIDE SEQUENCE [LARGE SCALE GENOMIC DNA]</scope>
</reference>
<dbReference type="FunFam" id="3.30.300.70:FF:000001">
    <property type="entry name" value="Ribosome maturation factor RimP"/>
    <property type="match status" value="1"/>
</dbReference>
<protein>
    <recommendedName>
        <fullName evidence="3">Ribosome maturation factor RimP</fullName>
    </recommendedName>
</protein>